<evidence type="ECO:0000313" key="1">
    <source>
        <dbReference type="EMBL" id="CAB4126588.1"/>
    </source>
</evidence>
<gene>
    <name evidence="1" type="ORF">UFOVP80_39</name>
</gene>
<name>A0A6J5KVP5_9CAUD</name>
<organism evidence="1">
    <name type="scientific">uncultured Caudovirales phage</name>
    <dbReference type="NCBI Taxonomy" id="2100421"/>
    <lineage>
        <taxon>Viruses</taxon>
        <taxon>Duplodnaviria</taxon>
        <taxon>Heunggongvirae</taxon>
        <taxon>Uroviricota</taxon>
        <taxon>Caudoviricetes</taxon>
        <taxon>Peduoviridae</taxon>
        <taxon>Maltschvirus</taxon>
        <taxon>Maltschvirus maltsch</taxon>
    </lineage>
</organism>
<accession>A0A6J5KVP5</accession>
<protein>
    <submittedName>
        <fullName evidence="1">Uncharacterized protein</fullName>
    </submittedName>
</protein>
<proteinExistence type="predicted"/>
<sequence length="92" mass="10919">MQRKCFRCEMKYEESSLSWLKRSSSSIPYICKDCIRMLKILQRKTNEMKPKNPFQKKITDLPGPQSISIPFLQRKFGISYQEARKNINNQGE</sequence>
<reference evidence="1" key="1">
    <citation type="submission" date="2020-04" db="EMBL/GenBank/DDBJ databases">
        <authorList>
            <person name="Chiriac C."/>
            <person name="Salcher M."/>
            <person name="Ghai R."/>
            <person name="Kavagutti S V."/>
        </authorList>
    </citation>
    <scope>NUCLEOTIDE SEQUENCE</scope>
</reference>
<dbReference type="EMBL" id="LR796205">
    <property type="protein sequence ID" value="CAB4126588.1"/>
    <property type="molecule type" value="Genomic_DNA"/>
</dbReference>